<dbReference type="AlphaFoldDB" id="A0A2T7G7Z4"/>
<reference evidence="1 2" key="1">
    <citation type="submission" date="2018-04" db="EMBL/GenBank/DDBJ databases">
        <title>Pelagivirga bohaiensis gen. nov., sp. nov., a bacterium isolated from the Bohai Sea.</title>
        <authorList>
            <person name="Ji X."/>
        </authorList>
    </citation>
    <scope>NUCLEOTIDE SEQUENCE [LARGE SCALE GENOMIC DNA]</scope>
    <source>
        <strain evidence="1 2">BH-SD19</strain>
    </source>
</reference>
<dbReference type="OrthoDB" id="9790012at2"/>
<organism evidence="1 2">
    <name type="scientific">Pelagivirga sediminicola</name>
    <dbReference type="NCBI Taxonomy" id="2170575"/>
    <lineage>
        <taxon>Bacteria</taxon>
        <taxon>Pseudomonadati</taxon>
        <taxon>Pseudomonadota</taxon>
        <taxon>Alphaproteobacteria</taxon>
        <taxon>Rhodobacterales</taxon>
        <taxon>Paracoccaceae</taxon>
        <taxon>Pelagivirga</taxon>
    </lineage>
</organism>
<dbReference type="PANTHER" id="PTHR39328:SF1">
    <property type="entry name" value="BLL2871 PROTEIN"/>
    <property type="match status" value="1"/>
</dbReference>
<dbReference type="SUPFAM" id="SSF56235">
    <property type="entry name" value="N-terminal nucleophile aminohydrolases (Ntn hydrolases)"/>
    <property type="match status" value="1"/>
</dbReference>
<protein>
    <submittedName>
        <fullName evidence="1">DUF1028 domain-containing protein</fullName>
    </submittedName>
</protein>
<dbReference type="RefSeq" id="WP_108691394.1">
    <property type="nucleotide sequence ID" value="NZ_QCYH01000003.1"/>
</dbReference>
<evidence type="ECO:0000313" key="2">
    <source>
        <dbReference type="Proteomes" id="UP000244446"/>
    </source>
</evidence>
<sequence>MTFSIIGRCAQTGAFGAAITTSDLAVGSRCVRLAHGKGAVLSQHRTDSRLGDLGIALLKDGKDANDVVAKVCASTEHIDWRQVGVLDATGRAAVYHGRRMYSIYSHTAGQDCLALGNILDNDNVTAAMAAAFEQAAGSPLAARLMAALEAGRDAGGEVAGRLQSAALRVSGEHGIDAYDLRVDISDGDAVADLRRLYAAYQEREARLRTVALTPDQVPVSRALFTASVQRIADLGLEARFPVARNADNWTMQ</sequence>
<evidence type="ECO:0000313" key="1">
    <source>
        <dbReference type="EMBL" id="PVA10534.1"/>
    </source>
</evidence>
<comment type="caution">
    <text evidence="1">The sequence shown here is derived from an EMBL/GenBank/DDBJ whole genome shotgun (WGS) entry which is preliminary data.</text>
</comment>
<proteinExistence type="predicted"/>
<gene>
    <name evidence="1" type="ORF">DC366_06395</name>
</gene>
<dbReference type="EMBL" id="QCYH01000003">
    <property type="protein sequence ID" value="PVA10534.1"/>
    <property type="molecule type" value="Genomic_DNA"/>
</dbReference>
<dbReference type="PANTHER" id="PTHR39328">
    <property type="entry name" value="BLL2871 PROTEIN"/>
    <property type="match status" value="1"/>
</dbReference>
<dbReference type="Pfam" id="PF06267">
    <property type="entry name" value="DUF1028"/>
    <property type="match status" value="1"/>
</dbReference>
<dbReference type="Proteomes" id="UP000244446">
    <property type="component" value="Unassembled WGS sequence"/>
</dbReference>
<dbReference type="InterPro" id="IPR010430">
    <property type="entry name" value="DUF1028"/>
</dbReference>
<accession>A0A2T7G7Z4</accession>
<name>A0A2T7G7Z4_9RHOB</name>
<dbReference type="InterPro" id="IPR029055">
    <property type="entry name" value="Ntn_hydrolases_N"/>
</dbReference>
<dbReference type="Gene3D" id="3.60.20.10">
    <property type="entry name" value="Glutamine Phosphoribosylpyrophosphate, subunit 1, domain 1"/>
    <property type="match status" value="1"/>
</dbReference>
<keyword evidence="2" id="KW-1185">Reference proteome</keyword>